<evidence type="ECO:0000313" key="10">
    <source>
        <dbReference type="Proteomes" id="UP000287605"/>
    </source>
</evidence>
<dbReference type="OrthoDB" id="9771544at2"/>
<dbReference type="GO" id="GO:0055085">
    <property type="term" value="P:transmembrane transport"/>
    <property type="evidence" value="ECO:0007669"/>
    <property type="project" value="InterPro"/>
</dbReference>
<proteinExistence type="inferred from homology"/>
<evidence type="ECO:0000313" key="9">
    <source>
        <dbReference type="EMBL" id="RSU14391.1"/>
    </source>
</evidence>
<dbReference type="Pfam" id="PF00528">
    <property type="entry name" value="BPD_transp_1"/>
    <property type="match status" value="1"/>
</dbReference>
<dbReference type="PROSITE" id="PS50928">
    <property type="entry name" value="ABC_TM1"/>
    <property type="match status" value="1"/>
</dbReference>
<evidence type="ECO:0000256" key="3">
    <source>
        <dbReference type="ARBA" id="ARBA00022475"/>
    </source>
</evidence>
<dbReference type="PANTHER" id="PTHR43744:SF12">
    <property type="entry name" value="ABC TRANSPORTER PERMEASE PROTEIN MG189-RELATED"/>
    <property type="match status" value="1"/>
</dbReference>
<protein>
    <recommendedName>
        <fullName evidence="8">ABC transmembrane type-1 domain-containing protein</fullName>
    </recommendedName>
</protein>
<feature type="transmembrane region" description="Helical" evidence="7">
    <location>
        <begin position="138"/>
        <end position="160"/>
    </location>
</feature>
<evidence type="ECO:0000256" key="1">
    <source>
        <dbReference type="ARBA" id="ARBA00004651"/>
    </source>
</evidence>
<evidence type="ECO:0000256" key="2">
    <source>
        <dbReference type="ARBA" id="ARBA00022448"/>
    </source>
</evidence>
<name>A0A430B2B2_9ENTE</name>
<evidence type="ECO:0000256" key="5">
    <source>
        <dbReference type="ARBA" id="ARBA00022989"/>
    </source>
</evidence>
<keyword evidence="3" id="KW-1003">Cell membrane</keyword>
<organism evidence="9 10">
    <name type="scientific">Vagococcus elongatus</name>
    <dbReference type="NCBI Taxonomy" id="180344"/>
    <lineage>
        <taxon>Bacteria</taxon>
        <taxon>Bacillati</taxon>
        <taxon>Bacillota</taxon>
        <taxon>Bacilli</taxon>
        <taxon>Lactobacillales</taxon>
        <taxon>Enterococcaceae</taxon>
        <taxon>Vagococcus</taxon>
    </lineage>
</organism>
<dbReference type="EMBL" id="NGKA01000003">
    <property type="protein sequence ID" value="RSU14391.1"/>
    <property type="molecule type" value="Genomic_DNA"/>
</dbReference>
<feature type="transmembrane region" description="Helical" evidence="7">
    <location>
        <begin position="69"/>
        <end position="96"/>
    </location>
</feature>
<keyword evidence="10" id="KW-1185">Reference proteome</keyword>
<feature type="transmembrane region" description="Helical" evidence="7">
    <location>
        <begin position="181"/>
        <end position="206"/>
    </location>
</feature>
<dbReference type="GO" id="GO:0005886">
    <property type="term" value="C:plasma membrane"/>
    <property type="evidence" value="ECO:0007669"/>
    <property type="project" value="UniProtKB-SubCell"/>
</dbReference>
<dbReference type="PANTHER" id="PTHR43744">
    <property type="entry name" value="ABC TRANSPORTER PERMEASE PROTEIN MG189-RELATED-RELATED"/>
    <property type="match status" value="1"/>
</dbReference>
<dbReference type="AlphaFoldDB" id="A0A430B2B2"/>
<feature type="transmembrane region" description="Helical" evidence="7">
    <location>
        <begin position="12"/>
        <end position="32"/>
    </location>
</feature>
<reference evidence="9 10" key="1">
    <citation type="submission" date="2017-05" db="EMBL/GenBank/DDBJ databases">
        <title>Vagococcus spp. assemblies.</title>
        <authorList>
            <person name="Gulvik C.A."/>
        </authorList>
    </citation>
    <scope>NUCLEOTIDE SEQUENCE [LARGE SCALE GENOMIC DNA]</scope>
    <source>
        <strain evidence="9 10">CCUG 51432</strain>
    </source>
</reference>
<sequence length="275" mass="30977">MDRNKGYIEKIVNLIMWFSASFILFVLGYLVYNSFRSKSDVMTNTLGKPSGLSLDNYIKLFVNERFEKYFFNSLLILIFAVVLLIFLSSFVAYGLGRYRFRGNKILRVFFLIGMMFPIQLGIVPIFLMIKGIGLIDSYASVILILGTAISMPVLMLTEFFSQLPDEVYEAATLDGAGEFRIFFSIMFPMAQPVVFSVCLINSVNIWNQFFIPLIFLQTDTKKTVPQLVVKFTGNLFTNMDSALSASVLSTVPILILFIIFSKKVLSGFMGGAVKG</sequence>
<dbReference type="InterPro" id="IPR000515">
    <property type="entry name" value="MetI-like"/>
</dbReference>
<feature type="transmembrane region" description="Helical" evidence="7">
    <location>
        <begin position="108"/>
        <end position="132"/>
    </location>
</feature>
<comment type="caution">
    <text evidence="9">The sequence shown here is derived from an EMBL/GenBank/DDBJ whole genome shotgun (WGS) entry which is preliminary data.</text>
</comment>
<evidence type="ECO:0000256" key="7">
    <source>
        <dbReference type="RuleBase" id="RU363032"/>
    </source>
</evidence>
<keyword evidence="6 7" id="KW-0472">Membrane</keyword>
<comment type="similarity">
    <text evidence="7">Belongs to the binding-protein-dependent transport system permease family.</text>
</comment>
<evidence type="ECO:0000256" key="4">
    <source>
        <dbReference type="ARBA" id="ARBA00022692"/>
    </source>
</evidence>
<keyword evidence="2 7" id="KW-0813">Transport</keyword>
<evidence type="ECO:0000256" key="6">
    <source>
        <dbReference type="ARBA" id="ARBA00023136"/>
    </source>
</evidence>
<keyword evidence="4 7" id="KW-0812">Transmembrane</keyword>
<dbReference type="Gene3D" id="1.10.3720.10">
    <property type="entry name" value="MetI-like"/>
    <property type="match status" value="1"/>
</dbReference>
<feature type="transmembrane region" description="Helical" evidence="7">
    <location>
        <begin position="241"/>
        <end position="260"/>
    </location>
</feature>
<dbReference type="SUPFAM" id="SSF161098">
    <property type="entry name" value="MetI-like"/>
    <property type="match status" value="1"/>
</dbReference>
<gene>
    <name evidence="9" type="ORF">CBF29_03585</name>
</gene>
<feature type="domain" description="ABC transmembrane type-1" evidence="8">
    <location>
        <begin position="70"/>
        <end position="260"/>
    </location>
</feature>
<keyword evidence="5 7" id="KW-1133">Transmembrane helix</keyword>
<dbReference type="RefSeq" id="WP_126807405.1">
    <property type="nucleotide sequence ID" value="NZ_NGKA01000003.1"/>
</dbReference>
<dbReference type="Proteomes" id="UP000287605">
    <property type="component" value="Unassembled WGS sequence"/>
</dbReference>
<dbReference type="InterPro" id="IPR035906">
    <property type="entry name" value="MetI-like_sf"/>
</dbReference>
<accession>A0A430B2B2</accession>
<comment type="subcellular location">
    <subcellularLocation>
        <location evidence="1 7">Cell membrane</location>
        <topology evidence="1 7">Multi-pass membrane protein</topology>
    </subcellularLocation>
</comment>
<dbReference type="CDD" id="cd06261">
    <property type="entry name" value="TM_PBP2"/>
    <property type="match status" value="1"/>
</dbReference>
<evidence type="ECO:0000259" key="8">
    <source>
        <dbReference type="PROSITE" id="PS50928"/>
    </source>
</evidence>